<dbReference type="Pfam" id="PF14769">
    <property type="entry name" value="CLAMP"/>
    <property type="match status" value="1"/>
</dbReference>
<gene>
    <name evidence="2" type="ORF">HAKA00212_LOCUS14856</name>
</gene>
<evidence type="ECO:0000313" key="2">
    <source>
        <dbReference type="EMBL" id="CAE0636096.1"/>
    </source>
</evidence>
<feature type="region of interest" description="Disordered" evidence="1">
    <location>
        <begin position="1"/>
        <end position="29"/>
    </location>
</feature>
<organism evidence="2">
    <name type="scientific">Heterosigma akashiwo</name>
    <name type="common">Chromophytic alga</name>
    <name type="synonym">Heterosigma carterae</name>
    <dbReference type="NCBI Taxonomy" id="2829"/>
    <lineage>
        <taxon>Eukaryota</taxon>
        <taxon>Sar</taxon>
        <taxon>Stramenopiles</taxon>
        <taxon>Ochrophyta</taxon>
        <taxon>Raphidophyceae</taxon>
        <taxon>Chattonellales</taxon>
        <taxon>Chattonellaceae</taxon>
        <taxon>Heterosigma</taxon>
    </lineage>
</organism>
<dbReference type="EMBL" id="HBIU01032174">
    <property type="protein sequence ID" value="CAE0636096.1"/>
    <property type="molecule type" value="Transcribed_RNA"/>
</dbReference>
<feature type="compositionally biased region" description="Basic and acidic residues" evidence="1">
    <location>
        <begin position="9"/>
        <end position="29"/>
    </location>
</feature>
<dbReference type="AlphaFoldDB" id="A0A7S4D9F7"/>
<accession>A0A7S4D9F7</accession>
<sequence length="237" mass="26779">MAKKSPKTSKKDLHEDETAEKEPEPVQEPKRGLIWADLSAEQIQSFFECGEDFDQQISQLTGYMGVQYYEQNPRSTILVDFCYFNLMFCKENGLTLEQTSAFYSIMKKVFDHGIYNKDVAAEESYGYFKALMVKHCMESNPSENQEESQEDVSIQLFELDQLKVITDFISTCFYRNFKAYQLCFALPQPTVISRRAVAVETPLRPPPLAAATEEAALEAEEVAAPEDVGLEEGGSAA</sequence>
<name>A0A7S4D9F7_HETAK</name>
<dbReference type="PANTHER" id="PTHR28457:SF1">
    <property type="entry name" value="CILIA- AND FLAGELLA-ASSOCIATED PROTEIN 119"/>
    <property type="match status" value="1"/>
</dbReference>
<evidence type="ECO:0000256" key="1">
    <source>
        <dbReference type="SAM" id="MobiDB-lite"/>
    </source>
</evidence>
<protein>
    <submittedName>
        <fullName evidence="2">Uncharacterized protein</fullName>
    </submittedName>
</protein>
<proteinExistence type="predicted"/>
<dbReference type="InterPro" id="IPR032727">
    <property type="entry name" value="CLAMP"/>
</dbReference>
<dbReference type="PANTHER" id="PTHR28457">
    <property type="entry name" value="COILED-COIL DOMAIN-CONTAINING PROTEIN 189"/>
    <property type="match status" value="1"/>
</dbReference>
<reference evidence="2" key="1">
    <citation type="submission" date="2021-01" db="EMBL/GenBank/DDBJ databases">
        <authorList>
            <person name="Corre E."/>
            <person name="Pelletier E."/>
            <person name="Niang G."/>
            <person name="Scheremetjew M."/>
            <person name="Finn R."/>
            <person name="Kale V."/>
            <person name="Holt S."/>
            <person name="Cochrane G."/>
            <person name="Meng A."/>
            <person name="Brown T."/>
            <person name="Cohen L."/>
        </authorList>
    </citation>
    <scope>NUCLEOTIDE SEQUENCE</scope>
    <source>
        <strain evidence="2">CCMP3107</strain>
    </source>
</reference>